<reference evidence="2 3" key="1">
    <citation type="journal article" date="2024" name="G3 (Bethesda)">
        <title>A hybrid genome assembly of the endangered aye-aye (Daubentonia madagascariensis).</title>
        <authorList>
            <person name="Versoza C.J."/>
            <person name="Pfeifer S.P."/>
        </authorList>
    </citation>
    <scope>NUCLEOTIDE SEQUENCE [LARGE SCALE GENOMIC DNA]</scope>
    <source>
        <strain evidence="2">6821</strain>
    </source>
</reference>
<evidence type="ECO:0000256" key="1">
    <source>
        <dbReference type="SAM" id="MobiDB-lite"/>
    </source>
</evidence>
<accession>A0ABD2DHE4</accession>
<organism evidence="2 3">
    <name type="scientific">Daubentonia madagascariensis</name>
    <name type="common">Aye-aye</name>
    <name type="synonym">Sciurus madagascariensis</name>
    <dbReference type="NCBI Taxonomy" id="31869"/>
    <lineage>
        <taxon>Eukaryota</taxon>
        <taxon>Metazoa</taxon>
        <taxon>Chordata</taxon>
        <taxon>Craniata</taxon>
        <taxon>Vertebrata</taxon>
        <taxon>Euteleostomi</taxon>
        <taxon>Mammalia</taxon>
        <taxon>Eutheria</taxon>
        <taxon>Euarchontoglires</taxon>
        <taxon>Primates</taxon>
        <taxon>Strepsirrhini</taxon>
        <taxon>Chiromyiformes</taxon>
        <taxon>Daubentoniidae</taxon>
        <taxon>Daubentonia</taxon>
    </lineage>
</organism>
<name>A0ABD2DHE4_DAUMA</name>
<feature type="region of interest" description="Disordered" evidence="1">
    <location>
        <begin position="146"/>
        <end position="171"/>
    </location>
</feature>
<gene>
    <name evidence="2" type="ORF">WCI35_028069</name>
</gene>
<feature type="region of interest" description="Disordered" evidence="1">
    <location>
        <begin position="32"/>
        <end position="53"/>
    </location>
</feature>
<proteinExistence type="predicted"/>
<feature type="region of interest" description="Disordered" evidence="1">
    <location>
        <begin position="71"/>
        <end position="129"/>
    </location>
</feature>
<feature type="compositionally biased region" description="Basic residues" evidence="1">
    <location>
        <begin position="80"/>
        <end position="109"/>
    </location>
</feature>
<dbReference type="AlphaFoldDB" id="A0ABD2DHE4"/>
<dbReference type="EMBL" id="JBFSEQ010000011">
    <property type="protein sequence ID" value="KAL2766133.1"/>
    <property type="molecule type" value="Genomic_DNA"/>
</dbReference>
<sequence length="220" mass="22794">VHGPGDHGHLAGRAGLAGHHRVLRAAHVARDGLHRQQHHHGADHLGGPVDELRGAEHRPDAVQDVRLAAGAAAGPAGGPRPHRRGHPAGRLRAARGARGRPVHQLRAGRHGQGQDHHRGGRALPAGRPAHPRAGVLVGQYYHPGLLQPPGARGAEARDGRRPVRGLGGRGAAAAGGRAALLLVPAAREEVPAHQDPLLGAALRRPGAGPEHSLRPQGLRL</sequence>
<dbReference type="Proteomes" id="UP001610411">
    <property type="component" value="Unassembled WGS sequence"/>
</dbReference>
<feature type="non-terminal residue" evidence="2">
    <location>
        <position position="220"/>
    </location>
</feature>
<keyword evidence="3" id="KW-1185">Reference proteome</keyword>
<evidence type="ECO:0000313" key="2">
    <source>
        <dbReference type="EMBL" id="KAL2766133.1"/>
    </source>
</evidence>
<feature type="region of interest" description="Disordered" evidence="1">
    <location>
        <begin position="200"/>
        <end position="220"/>
    </location>
</feature>
<comment type="caution">
    <text evidence="2">The sequence shown here is derived from an EMBL/GenBank/DDBJ whole genome shotgun (WGS) entry which is preliminary data.</text>
</comment>
<protein>
    <submittedName>
        <fullName evidence="2">Claudin-3</fullName>
    </submittedName>
</protein>
<evidence type="ECO:0000313" key="3">
    <source>
        <dbReference type="Proteomes" id="UP001610411"/>
    </source>
</evidence>
<feature type="non-terminal residue" evidence="2">
    <location>
        <position position="1"/>
    </location>
</feature>